<dbReference type="eggNOG" id="COG0184">
    <property type="taxonomic scope" value="Bacteria"/>
</dbReference>
<dbReference type="GO" id="GO:1990904">
    <property type="term" value="C:ribonucleoprotein complex"/>
    <property type="evidence" value="ECO:0007669"/>
    <property type="project" value="UniProtKB-KW"/>
</dbReference>
<dbReference type="STRING" id="1318617.MGM1_4100"/>
<reference evidence="6 7" key="1">
    <citation type="journal article" date="2014" name="PLoS ONE">
        <title>An emerging Mycoplasma associated with trichomoniasis, vaginal infection and disease.</title>
        <authorList>
            <consortium name="Vaginal Microbiome Consortium"/>
            <person name="Fettweis J.M."/>
            <person name="Serrano M.G."/>
            <person name="Huang B."/>
            <person name="Brooks J.P."/>
            <person name="Glascock A.L."/>
            <person name="Sheth N.U."/>
            <person name="Strauss J.F.III."/>
            <person name="Jefferson K.K."/>
            <person name="Buck G.A."/>
        </authorList>
    </citation>
    <scope>NUCLEOTIDE SEQUENCE [LARGE SCALE GENOMIC DNA]</scope>
    <source>
        <strain evidence="6 7">VCU_M1</strain>
    </source>
</reference>
<evidence type="ECO:0000256" key="5">
    <source>
        <dbReference type="RuleBase" id="RU004524"/>
    </source>
</evidence>
<dbReference type="InterPro" id="IPR005290">
    <property type="entry name" value="Ribosomal_uS15_bac-type"/>
</dbReference>
<dbReference type="GO" id="GO:0019843">
    <property type="term" value="F:rRNA binding"/>
    <property type="evidence" value="ECO:0007669"/>
    <property type="project" value="UniProtKB-UniRule"/>
</dbReference>
<dbReference type="PANTHER" id="PTHR23321">
    <property type="entry name" value="RIBOSOMAL PROTEIN S15, BACTERIAL AND ORGANELLAR"/>
    <property type="match status" value="1"/>
</dbReference>
<evidence type="ECO:0000256" key="2">
    <source>
        <dbReference type="ARBA" id="ARBA00023274"/>
    </source>
</evidence>
<comment type="similarity">
    <text evidence="3 4">Belongs to the universal ribosomal protein uS15 family.</text>
</comment>
<dbReference type="GO" id="GO:0006412">
    <property type="term" value="P:translation"/>
    <property type="evidence" value="ECO:0007669"/>
    <property type="project" value="UniProtKB-UniRule"/>
</dbReference>
<dbReference type="SMART" id="SM01387">
    <property type="entry name" value="Ribosomal_S15"/>
    <property type="match status" value="1"/>
</dbReference>
<dbReference type="Gene3D" id="1.10.287.10">
    <property type="entry name" value="S15/NS1, RNA-binding"/>
    <property type="match status" value="1"/>
</dbReference>
<comment type="subunit">
    <text evidence="3">Part of the 30S ribosomal subunit. Forms a bridge to the 50S subunit in the 70S ribosome, contacting the 23S rRNA.</text>
</comment>
<evidence type="ECO:0000313" key="6">
    <source>
        <dbReference type="EMBL" id="AIV03778.1"/>
    </source>
</evidence>
<dbReference type="NCBIfam" id="TIGR00952">
    <property type="entry name" value="S15_bact"/>
    <property type="match status" value="1"/>
</dbReference>
<dbReference type="GO" id="GO:0005737">
    <property type="term" value="C:cytoplasm"/>
    <property type="evidence" value="ECO:0007669"/>
    <property type="project" value="UniProtKB-ARBA"/>
</dbReference>
<sequence length="89" mass="10220">MAISKDFKISLITQYGGKKENTGSIGTQIVILTAEINAITNHVKTHKKDFSSKRGLYIKVQKRRKLLAYLNKNDIELYRKLIQELDLRG</sequence>
<dbReference type="EMBL" id="CP007711">
    <property type="protein sequence ID" value="AIV03778.1"/>
    <property type="molecule type" value="Genomic_DNA"/>
</dbReference>
<dbReference type="PROSITE" id="PS00362">
    <property type="entry name" value="RIBOSOMAL_S15"/>
    <property type="match status" value="1"/>
</dbReference>
<dbReference type="KEGG" id="mgj:MGM1_4100"/>
<protein>
    <recommendedName>
        <fullName evidence="3">Small ribosomal subunit protein uS15</fullName>
    </recommendedName>
</protein>
<comment type="function">
    <text evidence="3">Forms an intersubunit bridge (bridge B4) with the 23S rRNA of the 50S subunit in the ribosome.</text>
</comment>
<keyword evidence="1 3" id="KW-0689">Ribosomal protein</keyword>
<comment type="function">
    <text evidence="3 5">One of the primary rRNA binding proteins, it binds directly to 16S rRNA where it helps nucleate assembly of the platform of the 30S subunit by binding and bridging several RNA helices of the 16S rRNA.</text>
</comment>
<accession>A0A097ST60</accession>
<evidence type="ECO:0000256" key="1">
    <source>
        <dbReference type="ARBA" id="ARBA00022980"/>
    </source>
</evidence>
<dbReference type="Proteomes" id="UP000030066">
    <property type="component" value="Chromosome"/>
</dbReference>
<dbReference type="AlphaFoldDB" id="A0A097ST60"/>
<dbReference type="Pfam" id="PF00312">
    <property type="entry name" value="Ribosomal_S15"/>
    <property type="match status" value="1"/>
</dbReference>
<organism evidence="6 7">
    <name type="scientific">Candidatus Malacoplasma girerdii</name>
    <dbReference type="NCBI Taxonomy" id="1318617"/>
    <lineage>
        <taxon>Bacteria</taxon>
        <taxon>Bacillati</taxon>
        <taxon>Mycoplasmatota</taxon>
        <taxon>Mycoplasmoidales</taxon>
        <taxon>Mycoplasmoidaceae</taxon>
        <taxon>Malacoplasma</taxon>
    </lineage>
</organism>
<evidence type="ECO:0000313" key="7">
    <source>
        <dbReference type="Proteomes" id="UP000030066"/>
    </source>
</evidence>
<dbReference type="HOGENOM" id="CLU_148518_1_0_14"/>
<dbReference type="GO" id="GO:0005840">
    <property type="term" value="C:ribosome"/>
    <property type="evidence" value="ECO:0007669"/>
    <property type="project" value="UniProtKB-KW"/>
</dbReference>
<dbReference type="CDD" id="cd00353">
    <property type="entry name" value="Ribosomal_S15p_S13e"/>
    <property type="match status" value="1"/>
</dbReference>
<keyword evidence="7" id="KW-1185">Reference proteome</keyword>
<dbReference type="GO" id="GO:0003735">
    <property type="term" value="F:structural constituent of ribosome"/>
    <property type="evidence" value="ECO:0007669"/>
    <property type="project" value="InterPro"/>
</dbReference>
<evidence type="ECO:0000256" key="4">
    <source>
        <dbReference type="RuleBase" id="RU003919"/>
    </source>
</evidence>
<gene>
    <name evidence="3 6" type="primary">rpsO</name>
    <name evidence="6" type="ORF">MGM1_4100</name>
</gene>
<keyword evidence="3 5" id="KW-0699">rRNA-binding</keyword>
<keyword evidence="2 3" id="KW-0687">Ribonucleoprotein</keyword>
<keyword evidence="3 5" id="KW-0694">RNA-binding</keyword>
<evidence type="ECO:0000256" key="3">
    <source>
        <dbReference type="HAMAP-Rule" id="MF_01343"/>
    </source>
</evidence>
<dbReference type="HAMAP" id="MF_01343_B">
    <property type="entry name" value="Ribosomal_uS15_B"/>
    <property type="match status" value="1"/>
</dbReference>
<dbReference type="PANTHER" id="PTHR23321:SF26">
    <property type="entry name" value="SMALL RIBOSOMAL SUBUNIT PROTEIN US15M"/>
    <property type="match status" value="1"/>
</dbReference>
<dbReference type="InterPro" id="IPR009068">
    <property type="entry name" value="uS15_NS1_RNA-bd_sf"/>
</dbReference>
<name>A0A097ST60_9BACT</name>
<dbReference type="InterPro" id="IPR000589">
    <property type="entry name" value="Ribosomal_uS15"/>
</dbReference>
<proteinExistence type="inferred from homology"/>
<dbReference type="SUPFAM" id="SSF47060">
    <property type="entry name" value="S15/NS1 RNA-binding domain"/>
    <property type="match status" value="1"/>
</dbReference>